<organism evidence="2 3">
    <name type="scientific">Shackletoniella antarctica</name>
    <dbReference type="NCBI Taxonomy" id="268115"/>
    <lineage>
        <taxon>Bacteria</taxon>
        <taxon>Bacillati</taxon>
        <taxon>Cyanobacteriota</taxon>
        <taxon>Cyanophyceae</taxon>
        <taxon>Oculatellales</taxon>
        <taxon>Oculatellaceae</taxon>
        <taxon>Shackletoniella</taxon>
    </lineage>
</organism>
<proteinExistence type="predicted"/>
<dbReference type="Pfam" id="PF05137">
    <property type="entry name" value="PilN"/>
    <property type="match status" value="1"/>
</dbReference>
<gene>
    <name evidence="2" type="ORF">DCF17_18090</name>
</gene>
<dbReference type="InterPro" id="IPR007813">
    <property type="entry name" value="PilN"/>
</dbReference>
<dbReference type="PANTHER" id="PTHR40278">
    <property type="entry name" value="DNA UTILIZATION PROTEIN HOFN"/>
    <property type="match status" value="1"/>
</dbReference>
<evidence type="ECO:0000256" key="1">
    <source>
        <dbReference type="SAM" id="Phobius"/>
    </source>
</evidence>
<feature type="transmembrane region" description="Helical" evidence="1">
    <location>
        <begin position="36"/>
        <end position="56"/>
    </location>
</feature>
<dbReference type="EMBL" id="QBMN01000157">
    <property type="protein sequence ID" value="PZO35847.1"/>
    <property type="molecule type" value="Genomic_DNA"/>
</dbReference>
<reference evidence="2 3" key="2">
    <citation type="submission" date="2018-06" db="EMBL/GenBank/DDBJ databases">
        <title>Metagenomic assembly of (sub)arctic Cyanobacteria and their associated microbiome from non-axenic cultures.</title>
        <authorList>
            <person name="Baurain D."/>
        </authorList>
    </citation>
    <scope>NUCLEOTIDE SEQUENCE [LARGE SCALE GENOMIC DNA]</scope>
    <source>
        <strain evidence="2">ULC041bin1</strain>
    </source>
</reference>
<dbReference type="InterPro" id="IPR052534">
    <property type="entry name" value="Extracell_DNA_Util/SecSys_Comp"/>
</dbReference>
<name>A0A2W4VX35_9CYAN</name>
<dbReference type="AlphaFoldDB" id="A0A2W4VX35"/>
<dbReference type="PANTHER" id="PTHR40278:SF1">
    <property type="entry name" value="DNA UTILIZATION PROTEIN HOFN"/>
    <property type="match status" value="1"/>
</dbReference>
<protein>
    <submittedName>
        <fullName evidence="2">Pilus assembly protein PilN</fullName>
    </submittedName>
</protein>
<sequence length="258" mass="27818">MYSLDINFLKDREVRVFDPKPRARGGPAVVGDRRPLFFGLAAALVPLALVGGYWAVTRNQVNQLQGRSSALDGELAQLSSQLAEISTIQQQIDAVRAENNAFVSIFDEIVPWSALLQDIRSRTPARVQIVSLAQTTTTAEAADPSVAPTESDALSLNGVACSYDEINDFALVLQRSPLLQSDTVAISQAQQQPTLLDPQTQGRCPGTAVGDPDFLIDYTIGASITDTPSSQLIDELERQGTVGLVSRLQALREKGVIE</sequence>
<evidence type="ECO:0000313" key="2">
    <source>
        <dbReference type="EMBL" id="PZO35847.1"/>
    </source>
</evidence>
<reference evidence="3" key="1">
    <citation type="submission" date="2018-04" db="EMBL/GenBank/DDBJ databases">
        <authorList>
            <person name="Cornet L."/>
        </authorList>
    </citation>
    <scope>NUCLEOTIDE SEQUENCE [LARGE SCALE GENOMIC DNA]</scope>
</reference>
<accession>A0A2W4VX35</accession>
<evidence type="ECO:0000313" key="3">
    <source>
        <dbReference type="Proteomes" id="UP000249081"/>
    </source>
</evidence>
<keyword evidence="1" id="KW-0812">Transmembrane</keyword>
<comment type="caution">
    <text evidence="2">The sequence shown here is derived from an EMBL/GenBank/DDBJ whole genome shotgun (WGS) entry which is preliminary data.</text>
</comment>
<keyword evidence="1" id="KW-1133">Transmembrane helix</keyword>
<dbReference type="Proteomes" id="UP000249081">
    <property type="component" value="Unassembled WGS sequence"/>
</dbReference>
<keyword evidence="1" id="KW-0472">Membrane</keyword>